<dbReference type="InterPro" id="IPR009081">
    <property type="entry name" value="PP-bd_ACP"/>
</dbReference>
<dbReference type="InterPro" id="IPR036736">
    <property type="entry name" value="ACP-like_sf"/>
</dbReference>
<evidence type="ECO:0000256" key="3">
    <source>
        <dbReference type="ARBA" id="ARBA00022679"/>
    </source>
</evidence>
<dbReference type="Gene3D" id="3.40.50.1820">
    <property type="entry name" value="alpha/beta hydrolase"/>
    <property type="match status" value="1"/>
</dbReference>
<evidence type="ECO:0008006" key="13">
    <source>
        <dbReference type="Google" id="ProtNLM"/>
    </source>
</evidence>
<keyword evidence="2" id="KW-0597">Phosphoprotein</keyword>
<dbReference type="Pfam" id="PF16073">
    <property type="entry name" value="SAT"/>
    <property type="match status" value="1"/>
</dbReference>
<dbReference type="EMBL" id="MU864379">
    <property type="protein sequence ID" value="KAK4189134.1"/>
    <property type="molecule type" value="Genomic_DNA"/>
</dbReference>
<reference evidence="11" key="2">
    <citation type="submission" date="2023-05" db="EMBL/GenBank/DDBJ databases">
        <authorList>
            <consortium name="Lawrence Berkeley National Laboratory"/>
            <person name="Steindorff A."/>
            <person name="Hensen N."/>
            <person name="Bonometti L."/>
            <person name="Westerberg I."/>
            <person name="Brannstrom I.O."/>
            <person name="Guillou S."/>
            <person name="Cros-Aarteil S."/>
            <person name="Calhoun S."/>
            <person name="Haridas S."/>
            <person name="Kuo A."/>
            <person name="Mondo S."/>
            <person name="Pangilinan J."/>
            <person name="Riley R."/>
            <person name="Labutti K."/>
            <person name="Andreopoulos B."/>
            <person name="Lipzen A."/>
            <person name="Chen C."/>
            <person name="Yanf M."/>
            <person name="Daum C."/>
            <person name="Ng V."/>
            <person name="Clum A."/>
            <person name="Ohm R."/>
            <person name="Martin F."/>
            <person name="Silar P."/>
            <person name="Natvig D."/>
            <person name="Lalanne C."/>
            <person name="Gautier V."/>
            <person name="Ament-Velasquez S.L."/>
            <person name="Kruys A."/>
            <person name="Hutchinson M.I."/>
            <person name="Powell A.J."/>
            <person name="Barry K."/>
            <person name="Miller A.N."/>
            <person name="Grigoriev I.V."/>
            <person name="Debuchy R."/>
            <person name="Gladieux P."/>
            <person name="Thoren M.H."/>
            <person name="Johannesson H."/>
        </authorList>
    </citation>
    <scope>NUCLEOTIDE SEQUENCE</scope>
    <source>
        <strain evidence="11">PSN309</strain>
    </source>
</reference>
<sequence length="2112" mass="227669">MSANTLLLFGDQTGVVLPSIQSLSKLAMGCESLAGFLRRSTDRLHTTIARLPAHQRRGYPKFESPLDLATAVAKEDYPVPALATALLCISQIGHIIVYLESNPRALDGSESNLAILGVCTGLLPAAAVSCCRNLTELLSFAGEIVNLAFQIGLQASSRSNIIDPLAGSWTTLVTNVDIHTVREALEAFNRESVLDSSHKAYISAESTKSVTISAPPSTAQDLFKSVAVFQDCKTISLPISAAFHASHLPPVNMSKVSEGLSKAVLGRRVQHRLLISPASGTAYPGETFGEVLVDILNDILQNPILLDSYTRGLARVLCDKSKIKEVGPVNSTKAIKQAIQALGISLETLEASEVQLEPSGSSGAVAIVGMSVRLPGSETLEEFWKVLEDGRDLHEKIRPDRFDVNTHFDATGKIKNTTLTPYGVFIDRPGYFDTRLFNMSPREAAQTDPQQRLMLLATYEALEMAGYTPNATPSTNTSRIGSFMGQTSDDYREVNASQNVDTYFITGGIRAFGPGRLNYHFGWEGPSYSIDTACSSSAASIQLACSALLARECDMAVGGGANFLTASDLFAGLSRGSFLSKTGGCKTFDHDADGYVRADAVGVVVLKRLSDALADRDNILAVLRGAVTNHSAEAVSITHPHAETQERLFRAAINQAGILPHDIDYAELHGTGTQAGDATESRSVTNVLARGRQSDNPLYIGTVKPNLGHGEAASGVTSLIKAIMMLRKNMIPPHVGIKGRINQKLPPLAELNTHISFGKTPFHPRSSGDGKRRILINNFDAAGGNTSMVIEDPPSLGVEGVDPRTHHVIAISGKTPNAILGNTQRLLEYLRQNPDARLADVAYTMTARRMHHALRRAHVASTTDGLIASLEQAIRDGKSTKSPSTSQQIVFLFTGQGSQYLGMASELFKSNSTFRELLEHNASICVSHGFESFLPLIQDTSFDFDSASPVQMQLAIASIELAIAAWWKSIGVTPTAVVGHSLGEYPALCVAGVLSLSDCLYLVGKRANLMVAKCTPGTHSMLAVQTSEKSAQEYIDEVGVTGCEIACVNAPSSTVVSGPTEQIQVLQEKLQAKSVKTTILAVQFAFHSAQMDPILEEFVAVASKVHFAAPTVPVASTVIGSLITDSGIVDAEYLRKGTRGKVQFLGALQQLKASDQTLWIETGPTPTCLGLVKLSLAPGDHQLLPSLKRKENDWKILANSVASAFNAGIDIDWREFHRPYELAVRLLELPHYAFDLKNYWLQYEGDWAIRKGDVPKTQNVEASNAASLPKFSTTSLHRIESESRTASEVSVTFATDAREPKLNKALRGHLVNGAGLCPSSVYADMAFTAASYITKTSKQMAGLSMDVREMEVHKPLLIQPGDTHQIIRVTAAQKTGADRIEVKFSSQDGSTHQEHAHCIVALGDGDKWKTEWAKTAYLVRSRIDGLIQASARGEAHKILRPMAYKLFTALVDYDTRYQGMREVYMDSNLFEAAANIKFNTTEADGTFTYSPYWIDSIAHLSGFVLNGADTTPADAVYISHGWGSMKIVGELSPEKEYQSYVRMQETSTRGVMAGDVYFFEGNTVVAVCQDLKFQRIKRAILNHLLPPTSLQSQTQRPEIQVTKPTAPVAKPKAKVPVKNTVAFTEDASPQPNFDGILGLIASEVGVEVAELTDDAAFADLGIDSLLSISITAKLSELLGQDVPAGLFHECLTVGDLRQYYLEFGTVDVVSSSEESDDDADIFSRPDSHADTPFTHTGMSSGTPTEDRSEVFKKIIASEVGVTPEEIDDDTPLADLGVDSLLSLSILSAIKAQTGQVLPSSFLMDHPTLASIQTALGFSSKPLQSQQLVQALEKAQNKIKKVHAEAVLLQGSASSRNPALFILPDGSGSASSYVGLPQLNLAGPVYGLNSPFLQNPESFTISLRDVAALYVEEIQHVQPRGPYHLAGWSIGGTYAFEVATQLIRLHGEKVDSLTLIDSPCPKTLPPLPLETVELLGKIGAFDGLKAKRSGGESMREGVRAHFAGSVKALEQYKPGPLASAIKKVTAIWAGHGVWETVGEEVKAKFAGSERNKNAARDWMLDPRPDLGPNGWESLLPNANIKCEAIAGDHFSIMRKPGILKLGASLADAVLGSR</sequence>
<dbReference type="InterPro" id="IPR049900">
    <property type="entry name" value="PKS_mFAS_DH"/>
</dbReference>
<feature type="domain" description="Carrier" evidence="8">
    <location>
        <begin position="1630"/>
        <end position="1704"/>
    </location>
</feature>
<evidence type="ECO:0000259" key="9">
    <source>
        <dbReference type="PROSITE" id="PS52004"/>
    </source>
</evidence>
<dbReference type="Pfam" id="PF22621">
    <property type="entry name" value="CurL-like_PKS_C"/>
    <property type="match status" value="1"/>
</dbReference>
<evidence type="ECO:0000256" key="6">
    <source>
        <dbReference type="SAM" id="Coils"/>
    </source>
</evidence>
<dbReference type="SMART" id="SM00827">
    <property type="entry name" value="PKS_AT"/>
    <property type="match status" value="1"/>
</dbReference>
<dbReference type="Gene3D" id="3.40.366.10">
    <property type="entry name" value="Malonyl-Coenzyme A Acyl Carrier Protein, domain 2"/>
    <property type="match status" value="2"/>
</dbReference>
<dbReference type="SUPFAM" id="SSF52151">
    <property type="entry name" value="FabD/lysophospholipase-like"/>
    <property type="match status" value="1"/>
</dbReference>
<feature type="region of interest" description="C-terminal hotdog fold" evidence="5">
    <location>
        <begin position="1435"/>
        <end position="1582"/>
    </location>
</feature>
<dbReference type="GO" id="GO:0031177">
    <property type="term" value="F:phosphopantetheine binding"/>
    <property type="evidence" value="ECO:0007669"/>
    <property type="project" value="InterPro"/>
</dbReference>
<dbReference type="PANTHER" id="PTHR43775">
    <property type="entry name" value="FATTY ACID SYNTHASE"/>
    <property type="match status" value="1"/>
</dbReference>
<dbReference type="InterPro" id="IPR014031">
    <property type="entry name" value="Ketoacyl_synth_C"/>
</dbReference>
<dbReference type="PROSITE" id="PS00606">
    <property type="entry name" value="KS3_1"/>
    <property type="match status" value="1"/>
</dbReference>
<feature type="region of interest" description="Disordered" evidence="7">
    <location>
        <begin position="1714"/>
        <end position="1746"/>
    </location>
</feature>
<dbReference type="InterPro" id="IPR016035">
    <property type="entry name" value="Acyl_Trfase/lysoPLipase"/>
</dbReference>
<reference evidence="11" key="1">
    <citation type="journal article" date="2023" name="Mol. Phylogenet. Evol.">
        <title>Genome-scale phylogeny and comparative genomics of the fungal order Sordariales.</title>
        <authorList>
            <person name="Hensen N."/>
            <person name="Bonometti L."/>
            <person name="Westerberg I."/>
            <person name="Brannstrom I.O."/>
            <person name="Guillou S."/>
            <person name="Cros-Aarteil S."/>
            <person name="Calhoun S."/>
            <person name="Haridas S."/>
            <person name="Kuo A."/>
            <person name="Mondo S."/>
            <person name="Pangilinan J."/>
            <person name="Riley R."/>
            <person name="LaButti K."/>
            <person name="Andreopoulos B."/>
            <person name="Lipzen A."/>
            <person name="Chen C."/>
            <person name="Yan M."/>
            <person name="Daum C."/>
            <person name="Ng V."/>
            <person name="Clum A."/>
            <person name="Steindorff A."/>
            <person name="Ohm R.A."/>
            <person name="Martin F."/>
            <person name="Silar P."/>
            <person name="Natvig D.O."/>
            <person name="Lalanne C."/>
            <person name="Gautier V."/>
            <person name="Ament-Velasquez S.L."/>
            <person name="Kruys A."/>
            <person name="Hutchinson M.I."/>
            <person name="Powell A.J."/>
            <person name="Barry K."/>
            <person name="Miller A.N."/>
            <person name="Grigoriev I.V."/>
            <person name="Debuchy R."/>
            <person name="Gladieux P."/>
            <person name="Hiltunen Thoren M."/>
            <person name="Johannesson H."/>
        </authorList>
    </citation>
    <scope>NUCLEOTIDE SEQUENCE</scope>
    <source>
        <strain evidence="11">PSN309</strain>
    </source>
</reference>
<dbReference type="GO" id="GO:0006633">
    <property type="term" value="P:fatty acid biosynthetic process"/>
    <property type="evidence" value="ECO:0007669"/>
    <property type="project" value="InterPro"/>
</dbReference>
<dbReference type="Gene3D" id="3.40.47.10">
    <property type="match status" value="1"/>
</dbReference>
<dbReference type="SUPFAM" id="SSF47336">
    <property type="entry name" value="ACP-like"/>
    <property type="match status" value="2"/>
</dbReference>
<dbReference type="InterPro" id="IPR014043">
    <property type="entry name" value="Acyl_transferase_dom"/>
</dbReference>
<dbReference type="InterPro" id="IPR050091">
    <property type="entry name" value="PKS_NRPS_Biosynth_Enz"/>
</dbReference>
<feature type="active site" description="Proton acceptor; for dehydratase activity" evidence="5">
    <location>
        <position position="1309"/>
    </location>
</feature>
<feature type="compositionally biased region" description="Polar residues" evidence="7">
    <location>
        <begin position="1733"/>
        <end position="1743"/>
    </location>
</feature>
<dbReference type="InterPro" id="IPR016036">
    <property type="entry name" value="Malonyl_transacylase_ACP-bd"/>
</dbReference>
<feature type="region of interest" description="N-terminal hotdog fold" evidence="5">
    <location>
        <begin position="1277"/>
        <end position="1407"/>
    </location>
</feature>
<organism evidence="11 12">
    <name type="scientific">Podospora australis</name>
    <dbReference type="NCBI Taxonomy" id="1536484"/>
    <lineage>
        <taxon>Eukaryota</taxon>
        <taxon>Fungi</taxon>
        <taxon>Dikarya</taxon>
        <taxon>Ascomycota</taxon>
        <taxon>Pezizomycotina</taxon>
        <taxon>Sordariomycetes</taxon>
        <taxon>Sordariomycetidae</taxon>
        <taxon>Sordariales</taxon>
        <taxon>Podosporaceae</taxon>
        <taxon>Podospora</taxon>
    </lineage>
</organism>
<dbReference type="Pfam" id="PF21089">
    <property type="entry name" value="PKS_DH_N"/>
    <property type="match status" value="1"/>
</dbReference>
<dbReference type="Gene3D" id="3.10.129.110">
    <property type="entry name" value="Polyketide synthase dehydratase"/>
    <property type="match status" value="1"/>
</dbReference>
<dbReference type="Proteomes" id="UP001302126">
    <property type="component" value="Unassembled WGS sequence"/>
</dbReference>
<dbReference type="CDD" id="cd00833">
    <property type="entry name" value="PKS"/>
    <property type="match status" value="1"/>
</dbReference>
<dbReference type="InterPro" id="IPR018201">
    <property type="entry name" value="Ketoacyl_synth_AS"/>
</dbReference>
<dbReference type="NCBIfam" id="TIGR04532">
    <property type="entry name" value="PT_fungal_PKS"/>
    <property type="match status" value="1"/>
</dbReference>
<dbReference type="InterPro" id="IPR049551">
    <property type="entry name" value="PKS_DH_C"/>
</dbReference>
<evidence type="ECO:0000256" key="4">
    <source>
        <dbReference type="ARBA" id="ARBA00023268"/>
    </source>
</evidence>
<dbReference type="SUPFAM" id="SSF53901">
    <property type="entry name" value="Thiolase-like"/>
    <property type="match status" value="1"/>
</dbReference>
<accession>A0AAN6WVX5</accession>
<dbReference type="PANTHER" id="PTHR43775:SF37">
    <property type="entry name" value="SI:DKEY-61P9.11"/>
    <property type="match status" value="1"/>
</dbReference>
<keyword evidence="6" id="KW-0175">Coiled coil</keyword>
<keyword evidence="12" id="KW-1185">Reference proteome</keyword>
<dbReference type="Pfam" id="PF00975">
    <property type="entry name" value="Thioesterase"/>
    <property type="match status" value="1"/>
</dbReference>
<dbReference type="FunFam" id="3.10.129.110:FF:000001">
    <property type="entry name" value="Sterigmatocystin biosynthesis polyketide synthase"/>
    <property type="match status" value="1"/>
</dbReference>
<dbReference type="Pfam" id="PF00550">
    <property type="entry name" value="PP-binding"/>
    <property type="match status" value="2"/>
</dbReference>
<dbReference type="Pfam" id="PF02801">
    <property type="entry name" value="Ketoacyl-synt_C"/>
    <property type="match status" value="1"/>
</dbReference>
<dbReference type="PROSITE" id="PS50075">
    <property type="entry name" value="CARRIER"/>
    <property type="match status" value="2"/>
</dbReference>
<dbReference type="InterPro" id="IPR016039">
    <property type="entry name" value="Thiolase-like"/>
</dbReference>
<dbReference type="GO" id="GO:0004315">
    <property type="term" value="F:3-oxoacyl-[acyl-carrier-protein] synthase activity"/>
    <property type="evidence" value="ECO:0007669"/>
    <property type="project" value="InterPro"/>
</dbReference>
<dbReference type="InterPro" id="IPR001031">
    <property type="entry name" value="Thioesterase"/>
</dbReference>
<dbReference type="Pfam" id="PF14765">
    <property type="entry name" value="PS-DH"/>
    <property type="match status" value="1"/>
</dbReference>
<dbReference type="Gene3D" id="3.30.70.3290">
    <property type="match status" value="1"/>
</dbReference>
<dbReference type="SUPFAM" id="SSF55048">
    <property type="entry name" value="Probable ACP-binding domain of malonyl-CoA ACP transacylase"/>
    <property type="match status" value="1"/>
</dbReference>
<dbReference type="Gene3D" id="1.10.1200.10">
    <property type="entry name" value="ACP-like"/>
    <property type="match status" value="2"/>
</dbReference>
<dbReference type="SUPFAM" id="SSF53474">
    <property type="entry name" value="alpha/beta-Hydrolases"/>
    <property type="match status" value="1"/>
</dbReference>
<feature type="domain" description="Carrier" evidence="8">
    <location>
        <begin position="1745"/>
        <end position="1819"/>
    </location>
</feature>
<dbReference type="InterPro" id="IPR042104">
    <property type="entry name" value="PKS_dehydratase_sf"/>
</dbReference>
<dbReference type="InterPro" id="IPR029058">
    <property type="entry name" value="AB_hydrolase_fold"/>
</dbReference>
<dbReference type="InterPro" id="IPR020841">
    <property type="entry name" value="PKS_Beta-ketoAc_synthase_dom"/>
</dbReference>
<dbReference type="InterPro" id="IPR030918">
    <property type="entry name" value="PT_fungal_PKS"/>
</dbReference>
<dbReference type="Pfam" id="PF00698">
    <property type="entry name" value="Acyl_transf_1"/>
    <property type="match status" value="1"/>
</dbReference>
<protein>
    <recommendedName>
        <fullName evidence="13">Polyketide synthase</fullName>
    </recommendedName>
</protein>
<feature type="domain" description="Ketosynthase family 3 (KS3)" evidence="9">
    <location>
        <begin position="362"/>
        <end position="792"/>
    </location>
</feature>
<evidence type="ECO:0000256" key="7">
    <source>
        <dbReference type="SAM" id="MobiDB-lite"/>
    </source>
</evidence>
<evidence type="ECO:0000313" key="12">
    <source>
        <dbReference type="Proteomes" id="UP001302126"/>
    </source>
</evidence>
<dbReference type="SMART" id="SM00823">
    <property type="entry name" value="PKS_PP"/>
    <property type="match status" value="2"/>
</dbReference>
<evidence type="ECO:0000313" key="11">
    <source>
        <dbReference type="EMBL" id="KAK4189134.1"/>
    </source>
</evidence>
<keyword evidence="1" id="KW-0596">Phosphopantetheine</keyword>
<evidence type="ECO:0000259" key="8">
    <source>
        <dbReference type="PROSITE" id="PS50075"/>
    </source>
</evidence>
<dbReference type="GO" id="GO:0004312">
    <property type="term" value="F:fatty acid synthase activity"/>
    <property type="evidence" value="ECO:0007669"/>
    <property type="project" value="TreeGrafter"/>
</dbReference>
<keyword evidence="4" id="KW-0511">Multifunctional enzyme</keyword>
<dbReference type="InterPro" id="IPR020806">
    <property type="entry name" value="PKS_PP-bd"/>
</dbReference>
<proteinExistence type="predicted"/>
<dbReference type="InterPro" id="IPR032088">
    <property type="entry name" value="SAT"/>
</dbReference>
<dbReference type="InterPro" id="IPR049552">
    <property type="entry name" value="PKS_DH_N"/>
</dbReference>
<feature type="coiled-coil region" evidence="6">
    <location>
        <begin position="1824"/>
        <end position="1851"/>
    </location>
</feature>
<gene>
    <name evidence="11" type="ORF">QBC35DRAFT_167960</name>
</gene>
<dbReference type="PROSITE" id="PS52004">
    <property type="entry name" value="KS3_2"/>
    <property type="match status" value="1"/>
</dbReference>
<dbReference type="PROSITE" id="PS52019">
    <property type="entry name" value="PKS_MFAS_DH"/>
    <property type="match status" value="1"/>
</dbReference>
<evidence type="ECO:0000256" key="5">
    <source>
        <dbReference type="PROSITE-ProRule" id="PRU01363"/>
    </source>
</evidence>
<dbReference type="FunFam" id="3.40.366.10:FF:000002">
    <property type="entry name" value="Probable polyketide synthase 2"/>
    <property type="match status" value="1"/>
</dbReference>
<feature type="active site" description="Proton donor; for dehydratase activity" evidence="5">
    <location>
        <position position="1495"/>
    </location>
</feature>
<evidence type="ECO:0000256" key="1">
    <source>
        <dbReference type="ARBA" id="ARBA00022450"/>
    </source>
</evidence>
<dbReference type="InterPro" id="IPR014030">
    <property type="entry name" value="Ketoacyl_synth_N"/>
</dbReference>
<feature type="domain" description="PKS/mFAS DH" evidence="10">
    <location>
        <begin position="1277"/>
        <end position="1582"/>
    </location>
</feature>
<dbReference type="InterPro" id="IPR001227">
    <property type="entry name" value="Ac_transferase_dom_sf"/>
</dbReference>
<dbReference type="SMART" id="SM00825">
    <property type="entry name" value="PKS_KS"/>
    <property type="match status" value="1"/>
</dbReference>
<name>A0AAN6WVX5_9PEZI</name>
<comment type="caution">
    <text evidence="11">The sequence shown here is derived from an EMBL/GenBank/DDBJ whole genome shotgun (WGS) entry which is preliminary data.</text>
</comment>
<dbReference type="GO" id="GO:0044550">
    <property type="term" value="P:secondary metabolite biosynthetic process"/>
    <property type="evidence" value="ECO:0007669"/>
    <property type="project" value="TreeGrafter"/>
</dbReference>
<keyword evidence="3" id="KW-0808">Transferase</keyword>
<evidence type="ECO:0000256" key="2">
    <source>
        <dbReference type="ARBA" id="ARBA00022553"/>
    </source>
</evidence>
<evidence type="ECO:0000259" key="10">
    <source>
        <dbReference type="PROSITE" id="PS52019"/>
    </source>
</evidence>
<dbReference type="Pfam" id="PF00109">
    <property type="entry name" value="ketoacyl-synt"/>
    <property type="match status" value="1"/>
</dbReference>